<dbReference type="SUPFAM" id="SSF51316">
    <property type="entry name" value="Mss4-like"/>
    <property type="match status" value="1"/>
</dbReference>
<dbReference type="PROSITE" id="PS51891">
    <property type="entry name" value="CENP_V_GFA"/>
    <property type="match status" value="1"/>
</dbReference>
<keyword evidence="4" id="KW-0456">Lyase</keyword>
<evidence type="ECO:0000259" key="5">
    <source>
        <dbReference type="PROSITE" id="PS51891"/>
    </source>
</evidence>
<proteinExistence type="inferred from homology"/>
<evidence type="ECO:0000256" key="3">
    <source>
        <dbReference type="ARBA" id="ARBA00022833"/>
    </source>
</evidence>
<sequence>MSVFREQGGESISPPPSTLAEGGCLCGAVRYRVTGTPIARTLCHCVSCRRATGGVSVGWAVFAKTDFALLAGAVREYSSSPGIHWGSCATCGSLVTYRRDTRPDHHDITTATLDEPDAFPPTVEIWVGEKIAWETLDPALPHRLRSTLNE</sequence>
<dbReference type="RefSeq" id="WP_343893015.1">
    <property type="nucleotide sequence ID" value="NZ_BAAAEH010000067.1"/>
</dbReference>
<evidence type="ECO:0000256" key="1">
    <source>
        <dbReference type="ARBA" id="ARBA00005495"/>
    </source>
</evidence>
<evidence type="ECO:0000313" key="6">
    <source>
        <dbReference type="EMBL" id="MEN2792279.1"/>
    </source>
</evidence>
<feature type="domain" description="CENP-V/GFA" evidence="5">
    <location>
        <begin position="20"/>
        <end position="127"/>
    </location>
</feature>
<comment type="similarity">
    <text evidence="1">Belongs to the Gfa family.</text>
</comment>
<dbReference type="InterPro" id="IPR006913">
    <property type="entry name" value="CENP-V/GFA"/>
</dbReference>
<organism evidence="6 7">
    <name type="scientific">Sphingomonas oligophenolica</name>
    <dbReference type="NCBI Taxonomy" id="301154"/>
    <lineage>
        <taxon>Bacteria</taxon>
        <taxon>Pseudomonadati</taxon>
        <taxon>Pseudomonadota</taxon>
        <taxon>Alphaproteobacteria</taxon>
        <taxon>Sphingomonadales</taxon>
        <taxon>Sphingomonadaceae</taxon>
        <taxon>Sphingomonas</taxon>
    </lineage>
</organism>
<dbReference type="Pfam" id="PF04828">
    <property type="entry name" value="GFA"/>
    <property type="match status" value="1"/>
</dbReference>
<dbReference type="Gene3D" id="3.90.1590.10">
    <property type="entry name" value="glutathione-dependent formaldehyde- activating enzyme (gfa)"/>
    <property type="match status" value="1"/>
</dbReference>
<dbReference type="InterPro" id="IPR011057">
    <property type="entry name" value="Mss4-like_sf"/>
</dbReference>
<dbReference type="PANTHER" id="PTHR33337">
    <property type="entry name" value="GFA DOMAIN-CONTAINING PROTEIN"/>
    <property type="match status" value="1"/>
</dbReference>
<evidence type="ECO:0000313" key="7">
    <source>
        <dbReference type="Proteomes" id="UP001419910"/>
    </source>
</evidence>
<evidence type="ECO:0000256" key="4">
    <source>
        <dbReference type="ARBA" id="ARBA00023239"/>
    </source>
</evidence>
<keyword evidence="3" id="KW-0862">Zinc</keyword>
<accession>A0ABU9Y8Z2</accession>
<dbReference type="PANTHER" id="PTHR33337:SF40">
    <property type="entry name" value="CENP-V_GFA DOMAIN-CONTAINING PROTEIN-RELATED"/>
    <property type="match status" value="1"/>
</dbReference>
<comment type="caution">
    <text evidence="6">The sequence shown here is derived from an EMBL/GenBank/DDBJ whole genome shotgun (WGS) entry which is preliminary data.</text>
</comment>
<gene>
    <name evidence="6" type="ORF">ABC974_21790</name>
</gene>
<name>A0ABU9Y8Z2_9SPHN</name>
<dbReference type="Proteomes" id="UP001419910">
    <property type="component" value="Unassembled WGS sequence"/>
</dbReference>
<protein>
    <submittedName>
        <fullName evidence="6">GFA family protein</fullName>
    </submittedName>
</protein>
<dbReference type="EMBL" id="JBDIME010000026">
    <property type="protein sequence ID" value="MEN2792279.1"/>
    <property type="molecule type" value="Genomic_DNA"/>
</dbReference>
<keyword evidence="7" id="KW-1185">Reference proteome</keyword>
<keyword evidence="2" id="KW-0479">Metal-binding</keyword>
<evidence type="ECO:0000256" key="2">
    <source>
        <dbReference type="ARBA" id="ARBA00022723"/>
    </source>
</evidence>
<reference evidence="6 7" key="1">
    <citation type="submission" date="2024-05" db="EMBL/GenBank/DDBJ databases">
        <authorList>
            <person name="Liu Q."/>
            <person name="Xin Y.-H."/>
        </authorList>
    </citation>
    <scope>NUCLEOTIDE SEQUENCE [LARGE SCALE GENOMIC DNA]</scope>
    <source>
        <strain evidence="6 7">CGMCC 1.10181</strain>
    </source>
</reference>